<reference evidence="2" key="2">
    <citation type="journal article" date="2014" name="ISME J.">
        <title>Microbial stratification in low pH oxic and suboxic macroscopic growths along an acid mine drainage.</title>
        <authorList>
            <person name="Mendez-Garcia C."/>
            <person name="Mesa V."/>
            <person name="Sprenger R.R."/>
            <person name="Richter M."/>
            <person name="Diez M.S."/>
            <person name="Solano J."/>
            <person name="Bargiela R."/>
            <person name="Golyshina O.V."/>
            <person name="Manteca A."/>
            <person name="Ramos J.L."/>
            <person name="Gallego J.R."/>
            <person name="Llorente I."/>
            <person name="Martins Dos Santos V.A."/>
            <person name="Jensen O.N."/>
            <person name="Pelaez A.I."/>
            <person name="Sanchez J."/>
            <person name="Ferrer M."/>
        </authorList>
    </citation>
    <scope>NUCLEOTIDE SEQUENCE</scope>
</reference>
<dbReference type="PANTHER" id="PTHR30005">
    <property type="entry name" value="EXOPOLYPHOSPHATASE"/>
    <property type="match status" value="1"/>
</dbReference>
<accession>T1BDG7</accession>
<reference evidence="2" key="1">
    <citation type="submission" date="2013-08" db="EMBL/GenBank/DDBJ databases">
        <authorList>
            <person name="Mendez C."/>
            <person name="Richter M."/>
            <person name="Ferrer M."/>
            <person name="Sanchez J."/>
        </authorList>
    </citation>
    <scope>NUCLEOTIDE SEQUENCE</scope>
</reference>
<dbReference type="Pfam" id="PF02541">
    <property type="entry name" value="Ppx-GppA"/>
    <property type="match status" value="1"/>
</dbReference>
<protein>
    <submittedName>
        <fullName evidence="2">Exopolyphosphatase</fullName>
    </submittedName>
</protein>
<dbReference type="InterPro" id="IPR050273">
    <property type="entry name" value="GppA/Ppx_hydrolase"/>
</dbReference>
<dbReference type="InterPro" id="IPR003695">
    <property type="entry name" value="Ppx_GppA_N"/>
</dbReference>
<name>T1BDG7_9ZZZZ</name>
<dbReference type="Gene3D" id="3.30.420.40">
    <property type="match status" value="1"/>
</dbReference>
<dbReference type="SUPFAM" id="SSF53067">
    <property type="entry name" value="Actin-like ATPase domain"/>
    <property type="match status" value="2"/>
</dbReference>
<dbReference type="Gene3D" id="3.30.420.150">
    <property type="entry name" value="Exopolyphosphatase. Domain 2"/>
    <property type="match status" value="1"/>
</dbReference>
<dbReference type="EMBL" id="AUZX01005437">
    <property type="protein sequence ID" value="EQD67897.1"/>
    <property type="molecule type" value="Genomic_DNA"/>
</dbReference>
<feature type="domain" description="Ppx/GppA phosphatase N-terminal" evidence="1">
    <location>
        <begin position="3"/>
        <end position="142"/>
    </location>
</feature>
<sequence length="143" mass="15070">MPRLGAGLAADGRLASEAIARGVAAMERFAGTLEYLGVPKTLAVTTSAVRDAPNAGEFISTVQRTTGILLRILSGSEEARYDYLGVASAWGLSDDLICDLGGGSLQLVQTRAAQIANSVSLPLGVLRVTQRHIDHDPPKDREL</sequence>
<dbReference type="GO" id="GO:0016462">
    <property type="term" value="F:pyrophosphatase activity"/>
    <property type="evidence" value="ECO:0007669"/>
    <property type="project" value="TreeGrafter"/>
</dbReference>
<gene>
    <name evidence="2" type="ORF">B1A_07543</name>
</gene>
<evidence type="ECO:0000259" key="1">
    <source>
        <dbReference type="Pfam" id="PF02541"/>
    </source>
</evidence>
<organism evidence="2">
    <name type="scientific">mine drainage metagenome</name>
    <dbReference type="NCBI Taxonomy" id="410659"/>
    <lineage>
        <taxon>unclassified sequences</taxon>
        <taxon>metagenomes</taxon>
        <taxon>ecological metagenomes</taxon>
    </lineage>
</organism>
<evidence type="ECO:0000313" key="2">
    <source>
        <dbReference type="EMBL" id="EQD67897.1"/>
    </source>
</evidence>
<dbReference type="AlphaFoldDB" id="T1BDG7"/>
<dbReference type="InterPro" id="IPR043129">
    <property type="entry name" value="ATPase_NBD"/>
</dbReference>
<dbReference type="PANTHER" id="PTHR30005:SF0">
    <property type="entry name" value="RETROGRADE REGULATION PROTEIN 2"/>
    <property type="match status" value="1"/>
</dbReference>
<feature type="non-terminal residue" evidence="2">
    <location>
        <position position="143"/>
    </location>
</feature>
<comment type="caution">
    <text evidence="2">The sequence shown here is derived from an EMBL/GenBank/DDBJ whole genome shotgun (WGS) entry which is preliminary data.</text>
</comment>
<proteinExistence type="predicted"/>